<dbReference type="EMBL" id="CM001220">
    <property type="protein sequence ID" value="KEH31289.1"/>
    <property type="molecule type" value="Genomic_DNA"/>
</dbReference>
<accession>A0A072UNA7</accession>
<sequence>MRVENMSLWYRVLSARYGEVGGKIAEEGRFNSVWWNNLINVKNGAGVGGGQWFDDNVGREVGDGAQTLFWWDPWIDGLVFKNSFSRLFDLATNKMVTVAEMYSLGWGVEGVAWQWRSRLLAWEKEKVQECCDILSNIVLQPSHPDRWIWHLHASSSYNVTSAYNHMLTSNSNNLAVTHITEI</sequence>
<protein>
    <submittedName>
        <fullName evidence="1 2">Uncharacterized protein</fullName>
    </submittedName>
</protein>
<gene>
    <name evidence="1" type="ordered locus">MTR_4g094385</name>
</gene>
<name>A0A072UNA7_MEDTR</name>
<evidence type="ECO:0000313" key="1">
    <source>
        <dbReference type="EMBL" id="KEH31289.1"/>
    </source>
</evidence>
<reference evidence="2" key="3">
    <citation type="submission" date="2015-04" db="UniProtKB">
        <authorList>
            <consortium name="EnsemblPlants"/>
        </authorList>
    </citation>
    <scope>IDENTIFICATION</scope>
    <source>
        <strain evidence="2">cv. Jemalong A17</strain>
    </source>
</reference>
<dbReference type="HOGENOM" id="CLU_098095_0_1_1"/>
<dbReference type="Proteomes" id="UP000002051">
    <property type="component" value="Chromosome 4"/>
</dbReference>
<evidence type="ECO:0000313" key="2">
    <source>
        <dbReference type="EnsemblPlants" id="KEH31289"/>
    </source>
</evidence>
<reference evidence="1 3" key="2">
    <citation type="journal article" date="2014" name="BMC Genomics">
        <title>An improved genome release (version Mt4.0) for the model legume Medicago truncatula.</title>
        <authorList>
            <person name="Tang H."/>
            <person name="Krishnakumar V."/>
            <person name="Bidwell S."/>
            <person name="Rosen B."/>
            <person name="Chan A."/>
            <person name="Zhou S."/>
            <person name="Gentzbittel L."/>
            <person name="Childs K.L."/>
            <person name="Yandell M."/>
            <person name="Gundlach H."/>
            <person name="Mayer K.F."/>
            <person name="Schwartz D.C."/>
            <person name="Town C.D."/>
        </authorList>
    </citation>
    <scope>GENOME REANNOTATION</scope>
    <source>
        <strain evidence="1">A17</strain>
        <strain evidence="2 3">cv. Jemalong A17</strain>
    </source>
</reference>
<reference evidence="1 3" key="1">
    <citation type="journal article" date="2011" name="Nature">
        <title>The Medicago genome provides insight into the evolution of rhizobial symbioses.</title>
        <authorList>
            <person name="Young N.D."/>
            <person name="Debelle F."/>
            <person name="Oldroyd G.E."/>
            <person name="Geurts R."/>
            <person name="Cannon S.B."/>
            <person name="Udvardi M.K."/>
            <person name="Benedito V.A."/>
            <person name="Mayer K.F."/>
            <person name="Gouzy J."/>
            <person name="Schoof H."/>
            <person name="Van de Peer Y."/>
            <person name="Proost S."/>
            <person name="Cook D.R."/>
            <person name="Meyers B.C."/>
            <person name="Spannagl M."/>
            <person name="Cheung F."/>
            <person name="De Mita S."/>
            <person name="Krishnakumar V."/>
            <person name="Gundlach H."/>
            <person name="Zhou S."/>
            <person name="Mudge J."/>
            <person name="Bharti A.K."/>
            <person name="Murray J.D."/>
            <person name="Naoumkina M.A."/>
            <person name="Rosen B."/>
            <person name="Silverstein K.A."/>
            <person name="Tang H."/>
            <person name="Rombauts S."/>
            <person name="Zhao P.X."/>
            <person name="Zhou P."/>
            <person name="Barbe V."/>
            <person name="Bardou P."/>
            <person name="Bechner M."/>
            <person name="Bellec A."/>
            <person name="Berger A."/>
            <person name="Berges H."/>
            <person name="Bidwell S."/>
            <person name="Bisseling T."/>
            <person name="Choisne N."/>
            <person name="Couloux A."/>
            <person name="Denny R."/>
            <person name="Deshpande S."/>
            <person name="Dai X."/>
            <person name="Doyle J.J."/>
            <person name="Dudez A.M."/>
            <person name="Farmer A.D."/>
            <person name="Fouteau S."/>
            <person name="Franken C."/>
            <person name="Gibelin C."/>
            <person name="Gish J."/>
            <person name="Goldstein S."/>
            <person name="Gonzalez A.J."/>
            <person name="Green P.J."/>
            <person name="Hallab A."/>
            <person name="Hartog M."/>
            <person name="Hua A."/>
            <person name="Humphray S.J."/>
            <person name="Jeong D.H."/>
            <person name="Jing Y."/>
            <person name="Jocker A."/>
            <person name="Kenton S.M."/>
            <person name="Kim D.J."/>
            <person name="Klee K."/>
            <person name="Lai H."/>
            <person name="Lang C."/>
            <person name="Lin S."/>
            <person name="Macmil S.L."/>
            <person name="Magdelenat G."/>
            <person name="Matthews L."/>
            <person name="McCorrison J."/>
            <person name="Monaghan E.L."/>
            <person name="Mun J.H."/>
            <person name="Najar F.Z."/>
            <person name="Nicholson C."/>
            <person name="Noirot C."/>
            <person name="O'Bleness M."/>
            <person name="Paule C.R."/>
            <person name="Poulain J."/>
            <person name="Prion F."/>
            <person name="Qin B."/>
            <person name="Qu C."/>
            <person name="Retzel E.F."/>
            <person name="Riddle C."/>
            <person name="Sallet E."/>
            <person name="Samain S."/>
            <person name="Samson N."/>
            <person name="Sanders I."/>
            <person name="Saurat O."/>
            <person name="Scarpelli C."/>
            <person name="Schiex T."/>
            <person name="Segurens B."/>
            <person name="Severin A.J."/>
            <person name="Sherrier D.J."/>
            <person name="Shi R."/>
            <person name="Sims S."/>
            <person name="Singer S.R."/>
            <person name="Sinharoy S."/>
            <person name="Sterck L."/>
            <person name="Viollet A."/>
            <person name="Wang B.B."/>
            <person name="Wang K."/>
            <person name="Wang M."/>
            <person name="Wang X."/>
            <person name="Warfsmann J."/>
            <person name="Weissenbach J."/>
            <person name="White D.D."/>
            <person name="White J.D."/>
            <person name="Wiley G.B."/>
            <person name="Wincker P."/>
            <person name="Xing Y."/>
            <person name="Yang L."/>
            <person name="Yao Z."/>
            <person name="Ying F."/>
            <person name="Zhai J."/>
            <person name="Zhou L."/>
            <person name="Zuber A."/>
            <person name="Denarie J."/>
            <person name="Dixon R.A."/>
            <person name="May G.D."/>
            <person name="Schwartz D.C."/>
            <person name="Rogers J."/>
            <person name="Quetier F."/>
            <person name="Town C.D."/>
            <person name="Roe B.A."/>
        </authorList>
    </citation>
    <scope>NUCLEOTIDE SEQUENCE [LARGE SCALE GENOMIC DNA]</scope>
    <source>
        <strain evidence="1">A17</strain>
        <strain evidence="2 3">cv. Jemalong A17</strain>
    </source>
</reference>
<organism evidence="1 3">
    <name type="scientific">Medicago truncatula</name>
    <name type="common">Barrel medic</name>
    <name type="synonym">Medicago tribuloides</name>
    <dbReference type="NCBI Taxonomy" id="3880"/>
    <lineage>
        <taxon>Eukaryota</taxon>
        <taxon>Viridiplantae</taxon>
        <taxon>Streptophyta</taxon>
        <taxon>Embryophyta</taxon>
        <taxon>Tracheophyta</taxon>
        <taxon>Spermatophyta</taxon>
        <taxon>Magnoliopsida</taxon>
        <taxon>eudicotyledons</taxon>
        <taxon>Gunneridae</taxon>
        <taxon>Pentapetalae</taxon>
        <taxon>rosids</taxon>
        <taxon>fabids</taxon>
        <taxon>Fabales</taxon>
        <taxon>Fabaceae</taxon>
        <taxon>Papilionoideae</taxon>
        <taxon>50 kb inversion clade</taxon>
        <taxon>NPAAA clade</taxon>
        <taxon>Hologalegina</taxon>
        <taxon>IRL clade</taxon>
        <taxon>Trifolieae</taxon>
        <taxon>Medicago</taxon>
    </lineage>
</organism>
<dbReference type="AlphaFoldDB" id="A0A072UNA7"/>
<keyword evidence="3" id="KW-1185">Reference proteome</keyword>
<dbReference type="PANTHER" id="PTHR36617:SF5">
    <property type="entry name" value="OS05G0421675 PROTEIN"/>
    <property type="match status" value="1"/>
</dbReference>
<proteinExistence type="predicted"/>
<evidence type="ECO:0000313" key="3">
    <source>
        <dbReference type="Proteomes" id="UP000002051"/>
    </source>
</evidence>
<dbReference type="PANTHER" id="PTHR36617">
    <property type="entry name" value="PROTEIN, PUTATIVE-RELATED"/>
    <property type="match status" value="1"/>
</dbReference>
<dbReference type="EnsemblPlants" id="KEH31289">
    <property type="protein sequence ID" value="KEH31289"/>
    <property type="gene ID" value="MTR_4g094385"/>
</dbReference>